<feature type="binding site" evidence="1">
    <location>
        <begin position="170"/>
        <end position="171"/>
    </location>
    <ligand>
        <name>ATP</name>
        <dbReference type="ChEBI" id="CHEBI:30616"/>
    </ligand>
</feature>
<protein>
    <recommendedName>
        <fullName evidence="1">ATP-dependent dethiobiotin synthetase BioD</fullName>
        <ecNumber evidence="1">6.3.3.3</ecNumber>
    </recommendedName>
    <alternativeName>
        <fullName evidence="1">DTB synthetase</fullName>
        <shortName evidence="1">DTBS</shortName>
    </alternativeName>
    <alternativeName>
        <fullName evidence="1">Dethiobiotin synthase</fullName>
    </alternativeName>
</protein>
<gene>
    <name evidence="1 2" type="primary">bioD</name>
    <name evidence="2" type="ORF">EYG76_03480</name>
</gene>
<dbReference type="GO" id="GO:0005524">
    <property type="term" value="F:ATP binding"/>
    <property type="evidence" value="ECO:0007669"/>
    <property type="project" value="UniProtKB-UniRule"/>
</dbReference>
<name>A0A832YTN5_9EURY</name>
<dbReference type="Proteomes" id="UP000605144">
    <property type="component" value="Unassembled WGS sequence"/>
</dbReference>
<sequence length="223" mass="25224">MIFFTGTDTGVGKTYVSTVIGKHLKYRENINVGYLKPIESGGIEDTATLKDTLNLEEELNVLNPINLKNPLSPNVAFEVEEYNISLKEIKNKIKKSFNLLSKKYDYLIVEGAGGVAVPIKDHFLMSDLIKFLDIPSVIISKPNLGTINHTLLTIEHLRNKGIDVKGVIINCISKLEDVLYYEKTFETIEDYGNIEIIGIVKDYGNYKIDFNKILYNVKIYPKC</sequence>
<comment type="cofactor">
    <cofactor evidence="1">
        <name>Mg(2+)</name>
        <dbReference type="ChEBI" id="CHEBI:18420"/>
    </cofactor>
</comment>
<dbReference type="GO" id="GO:0005829">
    <property type="term" value="C:cytosol"/>
    <property type="evidence" value="ECO:0007669"/>
    <property type="project" value="TreeGrafter"/>
</dbReference>
<dbReference type="InterPro" id="IPR027417">
    <property type="entry name" value="P-loop_NTPase"/>
</dbReference>
<feature type="binding site" evidence="1">
    <location>
        <begin position="10"/>
        <end position="15"/>
    </location>
    <ligand>
        <name>ATP</name>
        <dbReference type="ChEBI" id="CHEBI:30616"/>
    </ligand>
</feature>
<comment type="pathway">
    <text evidence="1">Cofactor biosynthesis; biotin biosynthesis; biotin from 7,8-diaminononanoate: step 1/2.</text>
</comment>
<dbReference type="EMBL" id="DQSV01000069">
    <property type="protein sequence ID" value="HIP17348.1"/>
    <property type="molecule type" value="Genomic_DNA"/>
</dbReference>
<comment type="subunit">
    <text evidence="1">Homodimer.</text>
</comment>
<comment type="caution">
    <text evidence="2">The sequence shown here is derived from an EMBL/GenBank/DDBJ whole genome shotgun (WGS) entry which is preliminary data.</text>
</comment>
<dbReference type="PANTHER" id="PTHR43210">
    <property type="entry name" value="DETHIOBIOTIN SYNTHETASE"/>
    <property type="match status" value="1"/>
</dbReference>
<comment type="caution">
    <text evidence="1">Lacks conserved residue(s) required for the propagation of feature annotation.</text>
</comment>
<dbReference type="PIRSF" id="PIRSF006755">
    <property type="entry name" value="DTB_synth"/>
    <property type="match status" value="1"/>
</dbReference>
<dbReference type="EC" id="6.3.3.3" evidence="1"/>
<comment type="similarity">
    <text evidence="1">Belongs to the dethiobiotin synthetase family.</text>
</comment>
<keyword evidence="1" id="KW-0547">Nucleotide-binding</keyword>
<dbReference type="InterPro" id="IPR004472">
    <property type="entry name" value="DTB_synth_BioD"/>
</dbReference>
<proteinExistence type="inferred from homology"/>
<keyword evidence="1" id="KW-0963">Cytoplasm</keyword>
<dbReference type="SUPFAM" id="SSF52540">
    <property type="entry name" value="P-loop containing nucleoside triphosphate hydrolases"/>
    <property type="match status" value="1"/>
</dbReference>
<dbReference type="GO" id="GO:0004141">
    <property type="term" value="F:dethiobiotin synthase activity"/>
    <property type="evidence" value="ECO:0007669"/>
    <property type="project" value="UniProtKB-UniRule"/>
</dbReference>
<dbReference type="HAMAP" id="MF_00336">
    <property type="entry name" value="BioD"/>
    <property type="match status" value="1"/>
</dbReference>
<comment type="catalytic activity">
    <reaction evidence="1">
        <text>(7R,8S)-7,8-diammoniononanoate + CO2 + ATP = (4R,5S)-dethiobiotin + ADP + phosphate + 3 H(+)</text>
        <dbReference type="Rhea" id="RHEA:15805"/>
        <dbReference type="ChEBI" id="CHEBI:15378"/>
        <dbReference type="ChEBI" id="CHEBI:16526"/>
        <dbReference type="ChEBI" id="CHEBI:30616"/>
        <dbReference type="ChEBI" id="CHEBI:43474"/>
        <dbReference type="ChEBI" id="CHEBI:149469"/>
        <dbReference type="ChEBI" id="CHEBI:149473"/>
        <dbReference type="ChEBI" id="CHEBI:456216"/>
        <dbReference type="EC" id="6.3.3.3"/>
    </reaction>
</comment>
<dbReference type="AlphaFoldDB" id="A0A832YTN5"/>
<feature type="binding site" evidence="1">
    <location>
        <position position="45"/>
    </location>
    <ligand>
        <name>Mg(2+)</name>
        <dbReference type="ChEBI" id="CHEBI:18420"/>
    </ligand>
</feature>
<dbReference type="GO" id="GO:0000287">
    <property type="term" value="F:magnesium ion binding"/>
    <property type="evidence" value="ECO:0007669"/>
    <property type="project" value="UniProtKB-UniRule"/>
</dbReference>
<evidence type="ECO:0000313" key="2">
    <source>
        <dbReference type="EMBL" id="HIP17348.1"/>
    </source>
</evidence>
<keyword evidence="1" id="KW-0067">ATP-binding</keyword>
<feature type="binding site" evidence="1">
    <location>
        <position position="14"/>
    </location>
    <ligand>
        <name>Mg(2+)</name>
        <dbReference type="ChEBI" id="CHEBI:18420"/>
    </ligand>
</feature>
<reference evidence="2" key="1">
    <citation type="journal article" date="2020" name="ISME J.">
        <title>Gammaproteobacteria mediating utilization of methyl-, sulfur- and petroleum organic compounds in deep ocean hydrothermal plumes.</title>
        <authorList>
            <person name="Zhou Z."/>
            <person name="Liu Y."/>
            <person name="Pan J."/>
            <person name="Cron B.R."/>
            <person name="Toner B.M."/>
            <person name="Anantharaman K."/>
            <person name="Breier J.A."/>
            <person name="Dick G.J."/>
            <person name="Li M."/>
        </authorList>
    </citation>
    <scope>NUCLEOTIDE SEQUENCE</scope>
    <source>
        <strain evidence="2">SZUA-1385</strain>
    </source>
</reference>
<feature type="binding site" evidence="1">
    <location>
        <position position="110"/>
    </location>
    <ligand>
        <name>Mg(2+)</name>
        <dbReference type="ChEBI" id="CHEBI:18420"/>
    </ligand>
</feature>
<dbReference type="GO" id="GO:0009102">
    <property type="term" value="P:biotin biosynthetic process"/>
    <property type="evidence" value="ECO:0007669"/>
    <property type="project" value="UniProtKB-UniRule"/>
</dbReference>
<comment type="function">
    <text evidence="1">Catalyzes a mechanistically unusual reaction, the ATP-dependent insertion of CO2 between the N7 and N8 nitrogen atoms of 7,8-diaminopelargonic acid (DAPA, also called 7,8-diammoniononanoate) to form a ureido ring.</text>
</comment>
<dbReference type="NCBIfam" id="TIGR00347">
    <property type="entry name" value="bioD"/>
    <property type="match status" value="1"/>
</dbReference>
<organism evidence="2 3">
    <name type="scientific">Methanothermococcus okinawensis</name>
    <dbReference type="NCBI Taxonomy" id="155863"/>
    <lineage>
        <taxon>Archaea</taxon>
        <taxon>Methanobacteriati</taxon>
        <taxon>Methanobacteriota</taxon>
        <taxon>Methanomada group</taxon>
        <taxon>Methanococci</taxon>
        <taxon>Methanococcales</taxon>
        <taxon>Methanococcaceae</taxon>
        <taxon>Methanothermococcus</taxon>
    </lineage>
</organism>
<feature type="active site" evidence="1">
    <location>
        <position position="36"/>
    </location>
</feature>
<dbReference type="UniPathway" id="UPA00078">
    <property type="reaction ID" value="UER00161"/>
</dbReference>
<feature type="binding site" evidence="1">
    <location>
        <position position="45"/>
    </location>
    <ligand>
        <name>ATP</name>
        <dbReference type="ChEBI" id="CHEBI:30616"/>
    </ligand>
</feature>
<keyword evidence="1" id="KW-0093">Biotin biosynthesis</keyword>
<feature type="binding site" evidence="1">
    <location>
        <begin position="110"/>
        <end position="113"/>
    </location>
    <ligand>
        <name>ATP</name>
        <dbReference type="ChEBI" id="CHEBI:30616"/>
    </ligand>
</feature>
<dbReference type="CDD" id="cd03109">
    <property type="entry name" value="DTBS"/>
    <property type="match status" value="1"/>
</dbReference>
<dbReference type="Gene3D" id="3.40.50.300">
    <property type="entry name" value="P-loop containing nucleotide triphosphate hydrolases"/>
    <property type="match status" value="1"/>
</dbReference>
<feature type="binding site" evidence="1">
    <location>
        <position position="40"/>
    </location>
    <ligand>
        <name>substrate</name>
    </ligand>
</feature>
<keyword evidence="1" id="KW-0479">Metal-binding</keyword>
<evidence type="ECO:0000313" key="3">
    <source>
        <dbReference type="Proteomes" id="UP000605144"/>
    </source>
</evidence>
<evidence type="ECO:0000256" key="1">
    <source>
        <dbReference type="HAMAP-Rule" id="MF_00336"/>
    </source>
</evidence>
<comment type="subcellular location">
    <subcellularLocation>
        <location evidence="1">Cytoplasm</location>
    </subcellularLocation>
</comment>
<keyword evidence="1" id="KW-0460">Magnesium</keyword>
<dbReference type="PANTHER" id="PTHR43210:SF5">
    <property type="entry name" value="DETHIOBIOTIN SYNTHETASE"/>
    <property type="match status" value="1"/>
</dbReference>
<keyword evidence="1 2" id="KW-0436">Ligase</keyword>
<accession>A0A832YTN5</accession>
<dbReference type="Pfam" id="PF13500">
    <property type="entry name" value="AAA_26"/>
    <property type="match status" value="1"/>
</dbReference>